<sequence>MKENLAELKQYVEELRIKYLDCHIKAQESADRGEQDAPSAESYDLDVRAYCVFVHAAIEQFFEELADYALESILNQWTSGLPMSRASVVSLISIISHDGIAKLPIEDDEKSSQIKPLHYISDLIATSKAKLKRKVQDNHGASLKYLRALFSPLGISIDPDPSAESALSRLASSRGAFAHRRTMSRAGHYVYKPISPGDALIAATDCLLFCGELSGQLPQSPSEDAYKAEGLYLSAYRANLARVIKAISDKKSKTERVKRLPG</sequence>
<comment type="caution">
    <text evidence="2">The sequence shown here is derived from an EMBL/GenBank/DDBJ whole genome shotgun (WGS) entry which is preliminary data.</text>
</comment>
<accession>A0A6L6PP18</accession>
<keyword evidence="3" id="KW-1185">Reference proteome</keyword>
<dbReference type="OrthoDB" id="7605459at2"/>
<gene>
    <name evidence="2" type="ORF">GM676_25070</name>
</gene>
<protein>
    <recommendedName>
        <fullName evidence="1">RiboL-PSP-HEPN domain-containing protein</fullName>
    </recommendedName>
</protein>
<proteinExistence type="predicted"/>
<feature type="domain" description="RiboL-PSP-HEPN" evidence="1">
    <location>
        <begin position="39"/>
        <end position="183"/>
    </location>
</feature>
<dbReference type="RefSeq" id="WP_155466937.1">
    <property type="nucleotide sequence ID" value="NZ_WNKY01000042.1"/>
</dbReference>
<dbReference type="AlphaFoldDB" id="A0A6L6PP18"/>
<organism evidence="2 3">
    <name type="scientific">Duganella radicis</name>
    <dbReference type="NCBI Taxonomy" id="551988"/>
    <lineage>
        <taxon>Bacteria</taxon>
        <taxon>Pseudomonadati</taxon>
        <taxon>Pseudomonadota</taxon>
        <taxon>Betaproteobacteria</taxon>
        <taxon>Burkholderiales</taxon>
        <taxon>Oxalobacteraceae</taxon>
        <taxon>Telluria group</taxon>
        <taxon>Duganella</taxon>
    </lineage>
</organism>
<name>A0A6L6PP18_9BURK</name>
<evidence type="ECO:0000313" key="2">
    <source>
        <dbReference type="EMBL" id="MTV40840.1"/>
    </source>
</evidence>
<reference evidence="2 3" key="1">
    <citation type="submission" date="2019-11" db="EMBL/GenBank/DDBJ databases">
        <title>Type strains purchased from KCTC, JCM and DSMZ.</title>
        <authorList>
            <person name="Lu H."/>
        </authorList>
    </citation>
    <scope>NUCLEOTIDE SEQUENCE [LARGE SCALE GENOMIC DNA]</scope>
    <source>
        <strain evidence="2 3">KCTC 22382</strain>
    </source>
</reference>
<evidence type="ECO:0000313" key="3">
    <source>
        <dbReference type="Proteomes" id="UP000475582"/>
    </source>
</evidence>
<evidence type="ECO:0000259" key="1">
    <source>
        <dbReference type="Pfam" id="PF18735"/>
    </source>
</evidence>
<dbReference type="InterPro" id="IPR041519">
    <property type="entry name" value="HEPN_RiboL-PSP"/>
</dbReference>
<dbReference type="EMBL" id="WNKY01000042">
    <property type="protein sequence ID" value="MTV40840.1"/>
    <property type="molecule type" value="Genomic_DNA"/>
</dbReference>
<dbReference type="Proteomes" id="UP000475582">
    <property type="component" value="Unassembled WGS sequence"/>
</dbReference>
<dbReference type="Pfam" id="PF18735">
    <property type="entry name" value="HEPN_RiboL-PSP"/>
    <property type="match status" value="1"/>
</dbReference>